<feature type="non-terminal residue" evidence="2">
    <location>
        <position position="658"/>
    </location>
</feature>
<dbReference type="Proteomes" id="UP000023152">
    <property type="component" value="Unassembled WGS sequence"/>
</dbReference>
<protein>
    <submittedName>
        <fullName evidence="2">Uncharacterized protein</fullName>
    </submittedName>
</protein>
<evidence type="ECO:0000313" key="3">
    <source>
        <dbReference type="Proteomes" id="UP000023152"/>
    </source>
</evidence>
<feature type="region of interest" description="Disordered" evidence="1">
    <location>
        <begin position="429"/>
        <end position="472"/>
    </location>
</feature>
<dbReference type="EMBL" id="ASPP01010777">
    <property type="protein sequence ID" value="ETO22392.1"/>
    <property type="molecule type" value="Genomic_DNA"/>
</dbReference>
<proteinExistence type="predicted"/>
<feature type="compositionally biased region" description="Basic and acidic residues" evidence="1">
    <location>
        <begin position="449"/>
        <end position="459"/>
    </location>
</feature>
<keyword evidence="3" id="KW-1185">Reference proteome</keyword>
<organism evidence="2 3">
    <name type="scientific">Reticulomyxa filosa</name>
    <dbReference type="NCBI Taxonomy" id="46433"/>
    <lineage>
        <taxon>Eukaryota</taxon>
        <taxon>Sar</taxon>
        <taxon>Rhizaria</taxon>
        <taxon>Retaria</taxon>
        <taxon>Foraminifera</taxon>
        <taxon>Monothalamids</taxon>
        <taxon>Reticulomyxidae</taxon>
        <taxon>Reticulomyxa</taxon>
    </lineage>
</organism>
<evidence type="ECO:0000313" key="2">
    <source>
        <dbReference type="EMBL" id="ETO22392.1"/>
    </source>
</evidence>
<sequence length="658" mass="76136">MFRYYLSNLIDCELAFDDKALQYQRNNIEIVARSKNEAVQKRKLEEIELCLKEAKYVSQVMARIRQARPKEWDGERRTLVKLHINLFPFSGRLSTIHPDWGITEELYRMSVESSNANVLSLDTHLDSFYTQEQSQVNASQATLETRMRHNILDAQKQYMQANSVPEDFNTLRSAALYQLQANHLVQLNRYLEPLQSLNGQQMRELYAKSRNEQHHRGEAVLAIRNSALQQAYREWINRIPPYGHDTGTAAISPQRKFLDKAGQYAAYYNATILAETQPHYFERGAQGQNRAIQELDTRKHDQLKRRFPVQKIKSTQVTQNVQRRQRNKELFDRMRDIHTLHAQVMYPDVAAIHDASLQQQQQQQQQQQHMMSAVSPTAIDAGAFHPGFNGLLNQSTEMPPPQALLADASVPVKFPIEVSQLLKELTALEEQGPKDVDGDGVLGDDDDDAVSRLETTGEHPKHRLGNDGDSQDMGMNFNTPEQLMDHFQQRGFTDVDNPNFVDFQCVSPAAHSKEKEEGLIDTWKDFTDSFDLKTQKEWNRLGSRQLEAHARVEFEDERDRIEGALKAKEGQLAQQMRTREDDEITNEHRLQMMKEVIHEFERSRDQRIAEYKEYLEDIDLQGPGQVADLGELLESELERLLLDVNLRLRRFKKATPEE</sequence>
<reference evidence="2 3" key="1">
    <citation type="journal article" date="2013" name="Curr. Biol.">
        <title>The Genome of the Foraminiferan Reticulomyxa filosa.</title>
        <authorList>
            <person name="Glockner G."/>
            <person name="Hulsmann N."/>
            <person name="Schleicher M."/>
            <person name="Noegel A.A."/>
            <person name="Eichinger L."/>
            <person name="Gallinger C."/>
            <person name="Pawlowski J."/>
            <person name="Sierra R."/>
            <person name="Euteneuer U."/>
            <person name="Pillet L."/>
            <person name="Moustafa A."/>
            <person name="Platzer M."/>
            <person name="Groth M."/>
            <person name="Szafranski K."/>
            <person name="Schliwa M."/>
        </authorList>
    </citation>
    <scope>NUCLEOTIDE SEQUENCE [LARGE SCALE GENOMIC DNA]</scope>
</reference>
<name>X6NAR9_RETFI</name>
<comment type="caution">
    <text evidence="2">The sequence shown here is derived from an EMBL/GenBank/DDBJ whole genome shotgun (WGS) entry which is preliminary data.</text>
</comment>
<gene>
    <name evidence="2" type="ORF">RFI_14807</name>
</gene>
<dbReference type="AlphaFoldDB" id="X6NAR9"/>
<accession>X6NAR9</accession>
<evidence type="ECO:0000256" key="1">
    <source>
        <dbReference type="SAM" id="MobiDB-lite"/>
    </source>
</evidence>